<organism evidence="1">
    <name type="scientific">viral metagenome</name>
    <dbReference type="NCBI Taxonomy" id="1070528"/>
    <lineage>
        <taxon>unclassified sequences</taxon>
        <taxon>metagenomes</taxon>
        <taxon>organismal metagenomes</taxon>
    </lineage>
</organism>
<name>A0A6C0F1J4_9ZZZZ</name>
<reference evidence="1" key="1">
    <citation type="journal article" date="2020" name="Nature">
        <title>Giant virus diversity and host interactions through global metagenomics.</title>
        <authorList>
            <person name="Schulz F."/>
            <person name="Roux S."/>
            <person name="Paez-Espino D."/>
            <person name="Jungbluth S."/>
            <person name="Walsh D.A."/>
            <person name="Denef V.J."/>
            <person name="McMahon K.D."/>
            <person name="Konstantinidis K.T."/>
            <person name="Eloe-Fadrosh E.A."/>
            <person name="Kyrpides N.C."/>
            <person name="Woyke T."/>
        </authorList>
    </citation>
    <scope>NUCLEOTIDE SEQUENCE</scope>
    <source>
        <strain evidence="1">GVMAG-M-3300009180-45</strain>
    </source>
</reference>
<accession>A0A6C0F1J4</accession>
<proteinExistence type="predicted"/>
<sequence>MNSYLDLLIQQDKASRTNYSFDPRVQMQETRRYASVEPFSNANAANAVPSVDYTGQTEGSHSDAAIVQAPPSTVAVKRYVVMDTSQRDWVKQPNPFSNLTFTFGTQGSNASSPAVYANNPFIPTFADEQQVLTSPLPGAPNATGWTLSNVTYPPYNSSLPNGNFIAYDTGYTIAPSGAGFGSVFTPCNVAAIRLVRAVMPQRQFSDVPLIPKSDGTGDLTTISSNIQATLTGTTFSTFSTYPYLMLYLNEYFGQYVGGNEPTRRSFSVMTQKQRQQQTFGSNSLGVQQFDYEPWGEEALRLQSPITNLQRIQISVSDPIGNVFIHSDTLSIALMQTDSNGMYINCFTPNRQFFSGNEMRVGDRIIFYPGTISNMMKSGYLAAQNNDKKKFVQALLTGTFTVLSLLDYAPNTLGVYEPRSSSNQPRVSPYISSYNGFTIQNFFTVGDQGTVTPQYPDSIDNVTYTILEPNSLVGSNLEFMNASLQPVYTLELDILQPDTGVIGGKIVV</sequence>
<dbReference type="AlphaFoldDB" id="A0A6C0F1J4"/>
<dbReference type="EMBL" id="MN739021">
    <property type="protein sequence ID" value="QHT35387.1"/>
    <property type="molecule type" value="Genomic_DNA"/>
</dbReference>
<protein>
    <submittedName>
        <fullName evidence="1">Uncharacterized protein</fullName>
    </submittedName>
</protein>
<evidence type="ECO:0000313" key="1">
    <source>
        <dbReference type="EMBL" id="QHT35387.1"/>
    </source>
</evidence>